<organism evidence="2 3">
    <name type="scientific">Mycobacterium ahvazicum</name>
    <dbReference type="NCBI Taxonomy" id="1964395"/>
    <lineage>
        <taxon>Bacteria</taxon>
        <taxon>Bacillati</taxon>
        <taxon>Actinomycetota</taxon>
        <taxon>Actinomycetes</taxon>
        <taxon>Mycobacteriales</taxon>
        <taxon>Mycobacteriaceae</taxon>
        <taxon>Mycobacterium</taxon>
        <taxon>Mycobacterium simiae complex</taxon>
    </lineage>
</organism>
<keyword evidence="3" id="KW-1185">Reference proteome</keyword>
<evidence type="ECO:0000313" key="3">
    <source>
        <dbReference type="Proteomes" id="UP000236318"/>
    </source>
</evidence>
<feature type="signal peptide" evidence="1">
    <location>
        <begin position="1"/>
        <end position="30"/>
    </location>
</feature>
<dbReference type="GO" id="GO:0004674">
    <property type="term" value="F:protein serine/threonine kinase activity"/>
    <property type="evidence" value="ECO:0007669"/>
    <property type="project" value="UniProtKB-KW"/>
</dbReference>
<comment type="caution">
    <text evidence="2">The sequence shown here is derived from an EMBL/GenBank/DDBJ whole genome shotgun (WGS) entry which is preliminary data.</text>
</comment>
<proteinExistence type="predicted"/>
<name>A0A2K4Y580_9MYCO</name>
<evidence type="ECO:0000256" key="1">
    <source>
        <dbReference type="SAM" id="SignalP"/>
    </source>
</evidence>
<reference evidence="2" key="1">
    <citation type="submission" date="2018-01" db="EMBL/GenBank/DDBJ databases">
        <authorList>
            <consortium name="Urmite Genomes"/>
        </authorList>
    </citation>
    <scope>NUCLEOTIDE SEQUENCE [LARGE SCALE GENOMIC DNA]</scope>
    <source>
        <strain evidence="2">AFP003</strain>
    </source>
</reference>
<protein>
    <submittedName>
        <fullName evidence="2">Serine/threonine protein kinase</fullName>
    </submittedName>
</protein>
<keyword evidence="2" id="KW-0808">Transferase</keyword>
<keyword evidence="2" id="KW-0418">Kinase</keyword>
<dbReference type="Proteomes" id="UP000236318">
    <property type="component" value="Unassembled WGS sequence"/>
</dbReference>
<sequence length="173" mass="17652">MSPRSYPLRATTAAVLVGGLAFAGTATATADPNTGSGADINTLASALSKGYGLNNCVAQGVPSGALAYLQCGQSPDPSGPLLGKYFLFSDHSALASSFQRLIGGDSLSNCGNAPSPTPWHQGSSTASAGSVACGTFQNHAEIIWTNEAKNMLGVIRAAGNDVPSLYTWWRDNG</sequence>
<dbReference type="OrthoDB" id="5195851at2"/>
<keyword evidence="2" id="KW-0723">Serine/threonine-protein kinase</keyword>
<dbReference type="AlphaFoldDB" id="A0A2K4Y580"/>
<keyword evidence="1" id="KW-0732">Signal</keyword>
<accession>A0A2K4Y580</accession>
<dbReference type="RefSeq" id="WP_096284319.1">
    <property type="nucleotide sequence ID" value="NZ_FXEG02000002.1"/>
</dbReference>
<gene>
    <name evidence="2" type="ORF">MAAFP003_610</name>
</gene>
<dbReference type="EMBL" id="FXEG02000002">
    <property type="protein sequence ID" value="SOX51948.1"/>
    <property type="molecule type" value="Genomic_DNA"/>
</dbReference>
<feature type="chain" id="PRO_5014383768" evidence="1">
    <location>
        <begin position="31"/>
        <end position="173"/>
    </location>
</feature>
<evidence type="ECO:0000313" key="2">
    <source>
        <dbReference type="EMBL" id="SOX51948.1"/>
    </source>
</evidence>